<feature type="domain" description="Peptidase S49" evidence="6">
    <location>
        <begin position="116"/>
        <end position="266"/>
    </location>
</feature>
<comment type="caution">
    <text evidence="7">The sequence shown here is derived from an EMBL/GenBank/DDBJ whole genome shotgun (WGS) entry which is preliminary data.</text>
</comment>
<evidence type="ECO:0000259" key="6">
    <source>
        <dbReference type="Pfam" id="PF01343"/>
    </source>
</evidence>
<dbReference type="Proteomes" id="UP001203284">
    <property type="component" value="Unassembled WGS sequence"/>
</dbReference>
<dbReference type="Gene3D" id="3.90.226.10">
    <property type="entry name" value="2-enoyl-CoA Hydratase, Chain A, domain 1"/>
    <property type="match status" value="2"/>
</dbReference>
<evidence type="ECO:0000256" key="1">
    <source>
        <dbReference type="ARBA" id="ARBA00008683"/>
    </source>
</evidence>
<dbReference type="EMBL" id="JALKCH010000008">
    <property type="protein sequence ID" value="MCK0197904.1"/>
    <property type="molecule type" value="Genomic_DNA"/>
</dbReference>
<keyword evidence="8" id="KW-1185">Reference proteome</keyword>
<reference evidence="7 8" key="1">
    <citation type="submission" date="2022-04" db="EMBL/GenBank/DDBJ databases">
        <authorList>
            <person name="Grouzdev D.S."/>
            <person name="Pantiukh K.S."/>
            <person name="Krutkina M.S."/>
        </authorList>
    </citation>
    <scope>NUCLEOTIDE SEQUENCE [LARGE SCALE GENOMIC DNA]</scope>
    <source>
        <strain evidence="7 8">6x-1</strain>
    </source>
</reference>
<gene>
    <name evidence="7" type="primary">sppA</name>
    <name evidence="7" type="ORF">MWN34_13405</name>
</gene>
<feature type="transmembrane region" description="Helical" evidence="5">
    <location>
        <begin position="29"/>
        <end position="50"/>
    </location>
</feature>
<dbReference type="NCBIfam" id="TIGR00706">
    <property type="entry name" value="SppA_dom"/>
    <property type="match status" value="1"/>
</dbReference>
<dbReference type="InterPro" id="IPR029045">
    <property type="entry name" value="ClpP/crotonase-like_dom_sf"/>
</dbReference>
<dbReference type="PANTHER" id="PTHR42987">
    <property type="entry name" value="PEPTIDASE S49"/>
    <property type="match status" value="1"/>
</dbReference>
<keyword evidence="4" id="KW-0720">Serine protease</keyword>
<dbReference type="CDD" id="cd07023">
    <property type="entry name" value="S49_Sppa_N_C"/>
    <property type="match status" value="1"/>
</dbReference>
<evidence type="ECO:0000256" key="5">
    <source>
        <dbReference type="SAM" id="Phobius"/>
    </source>
</evidence>
<evidence type="ECO:0000313" key="7">
    <source>
        <dbReference type="EMBL" id="MCK0197904.1"/>
    </source>
</evidence>
<organism evidence="7 8">
    <name type="scientific">Ancylobacter crimeensis</name>
    <dbReference type="NCBI Taxonomy" id="2579147"/>
    <lineage>
        <taxon>Bacteria</taxon>
        <taxon>Pseudomonadati</taxon>
        <taxon>Pseudomonadota</taxon>
        <taxon>Alphaproteobacteria</taxon>
        <taxon>Hyphomicrobiales</taxon>
        <taxon>Xanthobacteraceae</taxon>
        <taxon>Ancylobacter</taxon>
    </lineage>
</organism>
<evidence type="ECO:0000256" key="2">
    <source>
        <dbReference type="ARBA" id="ARBA00022670"/>
    </source>
</evidence>
<keyword evidence="5" id="KW-0472">Membrane</keyword>
<dbReference type="Pfam" id="PF01343">
    <property type="entry name" value="Peptidase_S49"/>
    <property type="match status" value="1"/>
</dbReference>
<accession>A0ABT0DDE1</accession>
<dbReference type="InterPro" id="IPR002142">
    <property type="entry name" value="Peptidase_S49"/>
</dbReference>
<sequence>MAFGTAPPGSGAGEVDRILDRRRLRRKLAFWRVFGALMLVGLLAIFAGWWSGEGVSRQQPHVARVFLGGTIRAERERVEMLDDIAKSGARAVIIAIDSPGGTVVGSQALFDALRRLNAAKPVVGVVEGMAASGAYIAALGTERIFAPRNALVGSIGVLFQYPDVTGLMKRVGVSLEEIKSSPLKAAPNGLTPTPPGAREAVASMVGDSYAWFRDLVAERRHISGETLEKAADGRVFTAHQALPLGLVDELGDERAARAWLAREKGVPEDLGLREWSTGRSGDGFRWLHAAAAGLDGLGLGAFARFIESAGEAATVGRLDGLLALWHPRPGE</sequence>
<proteinExistence type="inferred from homology"/>
<evidence type="ECO:0000313" key="8">
    <source>
        <dbReference type="Proteomes" id="UP001203284"/>
    </source>
</evidence>
<dbReference type="PANTHER" id="PTHR42987:SF6">
    <property type="entry name" value="PROTEINASE IV"/>
    <property type="match status" value="1"/>
</dbReference>
<protein>
    <submittedName>
        <fullName evidence="7">Signal peptide peptidase SppA</fullName>
    </submittedName>
</protein>
<dbReference type="InterPro" id="IPR004635">
    <property type="entry name" value="Pept_S49_SppA"/>
</dbReference>
<dbReference type="InterPro" id="IPR047272">
    <property type="entry name" value="S49_SppA_C"/>
</dbReference>
<keyword evidence="5" id="KW-0812">Transmembrane</keyword>
<dbReference type="SUPFAM" id="SSF52096">
    <property type="entry name" value="ClpP/crotonase"/>
    <property type="match status" value="1"/>
</dbReference>
<evidence type="ECO:0000256" key="4">
    <source>
        <dbReference type="ARBA" id="ARBA00022825"/>
    </source>
</evidence>
<evidence type="ECO:0000256" key="3">
    <source>
        <dbReference type="ARBA" id="ARBA00022801"/>
    </source>
</evidence>
<keyword evidence="5" id="KW-1133">Transmembrane helix</keyword>
<comment type="similarity">
    <text evidence="1">Belongs to the peptidase S49 family.</text>
</comment>
<name>A0ABT0DDE1_9HYPH</name>
<dbReference type="RefSeq" id="WP_247029802.1">
    <property type="nucleotide sequence ID" value="NZ_JALKCH010000008.1"/>
</dbReference>
<keyword evidence="3" id="KW-0378">Hydrolase</keyword>
<keyword evidence="2" id="KW-0645">Protease</keyword>